<reference evidence="3" key="1">
    <citation type="submission" date="2023-02" db="EMBL/GenBank/DDBJ databases">
        <title>Genome sequence of Hyphococcus flavus.</title>
        <authorList>
            <person name="Rong J.-C."/>
            <person name="Zhao Q."/>
            <person name="Yi M."/>
            <person name="Wu J.-Y."/>
        </authorList>
    </citation>
    <scope>NUCLEOTIDE SEQUENCE</scope>
    <source>
        <strain evidence="3">MCCC 1K03223</strain>
    </source>
</reference>
<dbReference type="RefSeq" id="WP_274495110.1">
    <property type="nucleotide sequence ID" value="NZ_CP118166.1"/>
</dbReference>
<dbReference type="InterPro" id="IPR018705">
    <property type="entry name" value="DUF2134_membrane"/>
</dbReference>
<dbReference type="AlphaFoldDB" id="A0AAF0CG66"/>
<dbReference type="Pfam" id="PF09977">
    <property type="entry name" value="Tad_C"/>
    <property type="match status" value="1"/>
</dbReference>
<keyword evidence="4" id="KW-1185">Reference proteome</keyword>
<organism evidence="3 4">
    <name type="scientific">Hyphococcus flavus</name>
    <dbReference type="NCBI Taxonomy" id="1866326"/>
    <lineage>
        <taxon>Bacteria</taxon>
        <taxon>Pseudomonadati</taxon>
        <taxon>Pseudomonadota</taxon>
        <taxon>Alphaproteobacteria</taxon>
        <taxon>Parvularculales</taxon>
        <taxon>Parvularculaceae</taxon>
        <taxon>Hyphococcus</taxon>
    </lineage>
</organism>
<sequence length="571" mass="59913">MIRRSLFKEISRDRSGSIAMMFAIFLPVAVLCLGIAIDLMMLFTEKRKAQGVADIAAIIAAQASSDPEQAAREILSINGYDVISSVEMGRLEEEERKKAVETKTEYEVIPGRYVPNPDQHYRQRFVAGQTPYNAAKVNVKKKGELYFVDHLFDTPTVAVSATASWRALAAFSVGSRLASVDDGLLNELLGALLGTEVSLSVLDYDGLMGADIEVFGFLNALASEMSIEAGQYDDVLKSDPTLPDVLAAMMQASGEGPAADALATLRGSVGGQTRNIDLAKVINLGPAGIVALGEPAGAGFPAYVSAFDLIFANAVVAEGKRLLHLDLAATVPGLASLKAVIAIGEPMQSSPWFSIGQGGQTVSNVQARIYLEASVGGEGLLSGAEIRLPVYIEAARATGELLGVECPGGRMENIVVRLGASTSVADAWIGDVDISLNSLGDDVEEARLITAPALSAWGKAHAGTASSFVQPLGFTWDDIAYGTVKTTATEDIARVLVENLINDLDLDVSTLGITLISTSSLSKSAVADALGALSVPVSDVIDQLLEALGISVGEGVYRVNGAKCDHAVLVQ</sequence>
<dbReference type="EMBL" id="CP118166">
    <property type="protein sequence ID" value="WDI33146.1"/>
    <property type="molecule type" value="Genomic_DNA"/>
</dbReference>
<proteinExistence type="predicted"/>
<feature type="domain" description="DUF2134" evidence="2">
    <location>
        <begin position="63"/>
        <end position="163"/>
    </location>
</feature>
<feature type="transmembrane region" description="Helical" evidence="1">
    <location>
        <begin position="21"/>
        <end position="43"/>
    </location>
</feature>
<dbReference type="KEGG" id="hfl:PUV54_08045"/>
<evidence type="ECO:0000313" key="3">
    <source>
        <dbReference type="EMBL" id="WDI33146.1"/>
    </source>
</evidence>
<accession>A0AAF0CG66</accession>
<dbReference type="Proteomes" id="UP001214043">
    <property type="component" value="Chromosome"/>
</dbReference>
<evidence type="ECO:0000313" key="4">
    <source>
        <dbReference type="Proteomes" id="UP001214043"/>
    </source>
</evidence>
<protein>
    <submittedName>
        <fullName evidence="3">TadG family pilus assembly protein</fullName>
    </submittedName>
</protein>
<keyword evidence="1" id="KW-1133">Transmembrane helix</keyword>
<keyword evidence="1" id="KW-0472">Membrane</keyword>
<keyword evidence="1" id="KW-0812">Transmembrane</keyword>
<evidence type="ECO:0000259" key="2">
    <source>
        <dbReference type="Pfam" id="PF09977"/>
    </source>
</evidence>
<gene>
    <name evidence="3" type="ORF">PUV54_08045</name>
</gene>
<name>A0AAF0CG66_9PROT</name>
<evidence type="ECO:0000256" key="1">
    <source>
        <dbReference type="SAM" id="Phobius"/>
    </source>
</evidence>